<evidence type="ECO:0000256" key="2">
    <source>
        <dbReference type="ARBA" id="ARBA00022679"/>
    </source>
</evidence>
<dbReference type="GeneID" id="59349662"/>
<dbReference type="GO" id="GO:0005524">
    <property type="term" value="F:ATP binding"/>
    <property type="evidence" value="ECO:0007669"/>
    <property type="project" value="UniProtKB-KW"/>
</dbReference>
<reference evidence="6" key="1">
    <citation type="submission" date="2020-05" db="EMBL/GenBank/DDBJ databases">
        <title>Mycena genomes resolve the evolution of fungal bioluminescence.</title>
        <authorList>
            <person name="Tsai I.J."/>
        </authorList>
    </citation>
    <scope>NUCLEOTIDE SEQUENCE</scope>
    <source>
        <strain evidence="6">171206Taipei</strain>
    </source>
</reference>
<dbReference type="PANTHER" id="PTHR11088:SF89">
    <property type="entry name" value="TRNA DIMETHYLALLYLTRANSFERASE"/>
    <property type="match status" value="1"/>
</dbReference>
<dbReference type="InterPro" id="IPR039657">
    <property type="entry name" value="Dimethylallyltransferase"/>
</dbReference>
<dbReference type="GO" id="GO:0052381">
    <property type="term" value="F:tRNA dimethylallyltransferase activity"/>
    <property type="evidence" value="ECO:0007669"/>
    <property type="project" value="InterPro"/>
</dbReference>
<name>A0A8H6SA45_9AGAR</name>
<evidence type="ECO:0000313" key="6">
    <source>
        <dbReference type="EMBL" id="KAF7295177.1"/>
    </source>
</evidence>
<evidence type="ECO:0000256" key="5">
    <source>
        <dbReference type="SAM" id="MobiDB-lite"/>
    </source>
</evidence>
<dbReference type="SUPFAM" id="SSF52540">
    <property type="entry name" value="P-loop containing nucleoside triphosphate hydrolases"/>
    <property type="match status" value="1"/>
</dbReference>
<comment type="similarity">
    <text evidence="1">Belongs to the IPP transferase family.</text>
</comment>
<keyword evidence="7" id="KW-1185">Reference proteome</keyword>
<dbReference type="Pfam" id="PF01715">
    <property type="entry name" value="IPPT"/>
    <property type="match status" value="1"/>
</dbReference>
<dbReference type="RefSeq" id="XP_037216540.1">
    <property type="nucleotide sequence ID" value="XM_037367146.1"/>
</dbReference>
<dbReference type="EMBL" id="JACAZF010000009">
    <property type="protein sequence ID" value="KAF7295177.1"/>
    <property type="molecule type" value="Genomic_DNA"/>
</dbReference>
<dbReference type="InterPro" id="IPR018022">
    <property type="entry name" value="IPT"/>
</dbReference>
<organism evidence="6 7">
    <name type="scientific">Mycena indigotica</name>
    <dbReference type="NCBI Taxonomy" id="2126181"/>
    <lineage>
        <taxon>Eukaryota</taxon>
        <taxon>Fungi</taxon>
        <taxon>Dikarya</taxon>
        <taxon>Basidiomycota</taxon>
        <taxon>Agaricomycotina</taxon>
        <taxon>Agaricomycetes</taxon>
        <taxon>Agaricomycetidae</taxon>
        <taxon>Agaricales</taxon>
        <taxon>Marasmiineae</taxon>
        <taxon>Mycenaceae</taxon>
        <taxon>Mycena</taxon>
    </lineage>
</organism>
<proteinExistence type="inferred from homology"/>
<evidence type="ECO:0000256" key="3">
    <source>
        <dbReference type="ARBA" id="ARBA00022741"/>
    </source>
</evidence>
<keyword evidence="2 6" id="KW-0808">Transferase</keyword>
<dbReference type="PANTHER" id="PTHR11088">
    <property type="entry name" value="TRNA DIMETHYLALLYLTRANSFERASE"/>
    <property type="match status" value="1"/>
</dbReference>
<evidence type="ECO:0000313" key="7">
    <source>
        <dbReference type="Proteomes" id="UP000636479"/>
    </source>
</evidence>
<protein>
    <submittedName>
        <fullName evidence="6">tRNA dimethylallyltransferase</fullName>
    </submittedName>
</protein>
<dbReference type="AlphaFoldDB" id="A0A8H6SA45"/>
<accession>A0A8H6SA45</accession>
<dbReference type="GO" id="GO:0006400">
    <property type="term" value="P:tRNA modification"/>
    <property type="evidence" value="ECO:0007669"/>
    <property type="project" value="TreeGrafter"/>
</dbReference>
<dbReference type="OrthoDB" id="775260at2759"/>
<keyword evidence="4" id="KW-0067">ATP-binding</keyword>
<gene>
    <name evidence="6" type="ORF">MIND_01056500</name>
</gene>
<dbReference type="HAMAP" id="MF_00185">
    <property type="entry name" value="IPP_trans"/>
    <property type="match status" value="1"/>
</dbReference>
<dbReference type="Gene3D" id="1.10.20.140">
    <property type="match status" value="1"/>
</dbReference>
<comment type="caution">
    <text evidence="6">The sequence shown here is derived from an EMBL/GenBank/DDBJ whole genome shotgun (WGS) entry which is preliminary data.</text>
</comment>
<evidence type="ECO:0000256" key="4">
    <source>
        <dbReference type="ARBA" id="ARBA00022840"/>
    </source>
</evidence>
<keyword evidence="3" id="KW-0547">Nucleotide-binding</keyword>
<dbReference type="InterPro" id="IPR027417">
    <property type="entry name" value="P-loop_NTPase"/>
</dbReference>
<dbReference type="Proteomes" id="UP000636479">
    <property type="component" value="Unassembled WGS sequence"/>
</dbReference>
<sequence length="473" mass="53181">MAFRPLIAVFGTTGVGKSNLAIELALHLARSPHRKGARIINADAMQVYAGLDVLTNKVSETEQQGIPHLLMGFKQPGEQYVVGQWVKDAIDAIDEAHRNQEIPIVVGGTSYWMQHLMFPDRLSGMQRGETPPMSESIIASLATLPPELLNLFNSLPPQPPDAALDPDGASALHALLKHLDPQIAARWHWKDTRKVFRSLSILKETGRRPSEIVNEQSENVLKSRYNTLCFWLYAEPSALHPRLDERVDQMLGKGLLDEVRSLQSLSEADYTLGIYQSIGYREFHQYLSTETPTDKLFKEAVENMKVSTWQYAKRQISWIKNKLLPAVRAADVPTYLLDATDLDENWTVNVRELAVSITDKFLRHIELPNPSILSQLAATMLFGSDKPVAPTAVLNAQRKIICETCTTDSTRPIMIDEDRMTAHQQARTHRRLARRMTPEQHRAAQYSKRAARHPPAESAVKGESEESPMSLFA</sequence>
<dbReference type="Gene3D" id="3.40.50.300">
    <property type="entry name" value="P-loop containing nucleotide triphosphate hydrolases"/>
    <property type="match status" value="1"/>
</dbReference>
<dbReference type="GO" id="GO:0005739">
    <property type="term" value="C:mitochondrion"/>
    <property type="evidence" value="ECO:0007669"/>
    <property type="project" value="TreeGrafter"/>
</dbReference>
<feature type="region of interest" description="Disordered" evidence="5">
    <location>
        <begin position="434"/>
        <end position="473"/>
    </location>
</feature>
<evidence type="ECO:0000256" key="1">
    <source>
        <dbReference type="ARBA" id="ARBA00005842"/>
    </source>
</evidence>